<evidence type="ECO:0000259" key="2">
    <source>
        <dbReference type="PROSITE" id="PS00662"/>
    </source>
</evidence>
<dbReference type="InterPro" id="IPR001482">
    <property type="entry name" value="T2SS/T4SS_dom"/>
</dbReference>
<dbReference type="PANTHER" id="PTHR30486:SF16">
    <property type="entry name" value="TWITCHING MOTILITY PROTEIN PILT"/>
    <property type="match status" value="1"/>
</dbReference>
<reference evidence="5" key="1">
    <citation type="submission" date="2018-05" db="EMBL/GenBank/DDBJ databases">
        <title>Genome Sequencing of selected type strains of the family Eggerthellaceae.</title>
        <authorList>
            <person name="Danylec N."/>
            <person name="Stoll D.A."/>
            <person name="Doetsch A."/>
            <person name="Huch M."/>
        </authorList>
    </citation>
    <scope>NUCLEOTIDE SEQUENCE [LARGE SCALE GENOMIC DNA]</scope>
    <source>
        <strain evidence="5">DSM 27213</strain>
    </source>
</reference>
<dbReference type="EMBL" id="WPOC01000009">
    <property type="protein sequence ID" value="MVN15153.1"/>
    <property type="molecule type" value="Genomic_DNA"/>
</dbReference>
<protein>
    <submittedName>
        <fullName evidence="3">PilT/PilU family type 4a pilus ATPase</fullName>
    </submittedName>
    <submittedName>
        <fullName evidence="4">Type IV pilus twitching motility protein PilT</fullName>
    </submittedName>
</protein>
<evidence type="ECO:0000313" key="5">
    <source>
        <dbReference type="Proteomes" id="UP000285258"/>
    </source>
</evidence>
<dbReference type="GO" id="GO:0016887">
    <property type="term" value="F:ATP hydrolysis activity"/>
    <property type="evidence" value="ECO:0007669"/>
    <property type="project" value="InterPro"/>
</dbReference>
<dbReference type="EMBL" id="QIBW01000001">
    <property type="protein sequence ID" value="ROT92039.1"/>
    <property type="molecule type" value="Genomic_DNA"/>
</dbReference>
<reference evidence="3 6" key="4">
    <citation type="submission" date="2019-11" db="EMBL/GenBank/DDBJ databases">
        <title>Whole genome shotgun sequencing (WGS) data from Adlercreutzia equolifaciens ResAG-91, Eggerthella lenta MRI-F36, MRI-F37, MRI-F40, ResAG-49, ResAG-88, ResAG-121, ResAG-145, and Gordonibacter sp. ResAG-5, ResAG-26, ResAG-43, ResAG-50, ResAG-59.</title>
        <authorList>
            <person name="Stoll D.A."/>
            <person name="Danylec N."/>
            <person name="Franz C.M.A.P."/>
            <person name="Huch M."/>
        </authorList>
    </citation>
    <scope>NUCLEOTIDE SEQUENCE [LARGE SCALE GENOMIC DNA]</scope>
    <source>
        <strain evidence="3 6">ResAG-59</strain>
    </source>
</reference>
<keyword evidence="6" id="KW-1185">Reference proteome</keyword>
<dbReference type="InterPro" id="IPR003593">
    <property type="entry name" value="AAA+_ATPase"/>
</dbReference>
<proteinExistence type="inferred from homology"/>
<dbReference type="RefSeq" id="WP_087191181.1">
    <property type="nucleotide sequence ID" value="NZ_CP168029.1"/>
</dbReference>
<comment type="caution">
    <text evidence="4">The sequence shown here is derived from an EMBL/GenBank/DDBJ whole genome shotgun (WGS) entry which is preliminary data.</text>
</comment>
<dbReference type="PROSITE" id="PS00662">
    <property type="entry name" value="T2SP_E"/>
    <property type="match status" value="1"/>
</dbReference>
<gene>
    <name evidence="4" type="ORF">DMP12_00580</name>
    <name evidence="3" type="ORF">GO738_07285</name>
</gene>
<dbReference type="Gene3D" id="3.30.450.90">
    <property type="match status" value="1"/>
</dbReference>
<comment type="similarity">
    <text evidence="1">Belongs to the GSP E family.</text>
</comment>
<dbReference type="AlphaFoldDB" id="A0A1Y4FTC7"/>
<feature type="domain" description="Bacterial type II secretion system protein E" evidence="2">
    <location>
        <begin position="194"/>
        <end position="208"/>
    </location>
</feature>
<dbReference type="Proteomes" id="UP000468327">
    <property type="component" value="Unassembled WGS sequence"/>
</dbReference>
<evidence type="ECO:0000313" key="4">
    <source>
        <dbReference type="EMBL" id="ROT92039.1"/>
    </source>
</evidence>
<dbReference type="InterPro" id="IPR027417">
    <property type="entry name" value="P-loop_NTPase"/>
</dbReference>
<sequence length="351" mass="38128">MNIEQLINHAHEANASDVHLVCGLPVKFRVNGHLVDAGVDGDAPLTHEACERLARELAGQDYACIERAGELDRADTIAGVRVRVNLFRQQGHVSAALRLLSDVIPPLETLGLPPAVMDFPKIQRGIVVVTGETGSGKSTTLAALIDAINHTRAENIITMEDPIEYIYTPDRSIISQREIGQDTASYHDALRAVLREDPDIILIGEMRDLDTIQTALTAAETGHFVLATLHTKSAADSIDRMVDVFPEGLQRQIRMQISTTLVAVLSQQLLPSRDGSGRALACELMMVTPAIRNLIREGKTPQIQSSLATSAAAGSVTMDNALLNLYRARAIDAQTALEAAHDVDYVRKNVR</sequence>
<dbReference type="Pfam" id="PF00437">
    <property type="entry name" value="T2SSE"/>
    <property type="match status" value="1"/>
</dbReference>
<dbReference type="PANTHER" id="PTHR30486">
    <property type="entry name" value="TWITCHING MOTILITY PROTEIN PILT"/>
    <property type="match status" value="1"/>
</dbReference>
<organism evidence="4 5">
    <name type="scientific">Gordonibacter urolithinfaciens</name>
    <dbReference type="NCBI Taxonomy" id="1335613"/>
    <lineage>
        <taxon>Bacteria</taxon>
        <taxon>Bacillati</taxon>
        <taxon>Actinomycetota</taxon>
        <taxon>Coriobacteriia</taxon>
        <taxon>Eggerthellales</taxon>
        <taxon>Eggerthellaceae</taxon>
        <taxon>Gordonibacter</taxon>
    </lineage>
</organism>
<dbReference type="Proteomes" id="UP000285258">
    <property type="component" value="Unassembled WGS sequence"/>
</dbReference>
<dbReference type="SMART" id="SM00382">
    <property type="entry name" value="AAA"/>
    <property type="match status" value="1"/>
</dbReference>
<reference evidence="4" key="2">
    <citation type="journal article" date="2019" name="Int. J. Syst. Evol. Microbiol.">
        <title>Gordonibacter faecihominis is a later heterotypic synonym of Gordonibacter urolithinfaciens.</title>
        <authorList>
            <person name="Danylec N."/>
            <person name="Stoll D.A."/>
            <person name="Huch M."/>
        </authorList>
    </citation>
    <scope>NUCLEOTIDE SEQUENCE</scope>
    <source>
        <strain evidence="4">DSM 27213</strain>
    </source>
</reference>
<dbReference type="GO" id="GO:0005524">
    <property type="term" value="F:ATP binding"/>
    <property type="evidence" value="ECO:0007669"/>
    <property type="project" value="InterPro"/>
</dbReference>
<dbReference type="CDD" id="cd01131">
    <property type="entry name" value="PilT"/>
    <property type="match status" value="1"/>
</dbReference>
<dbReference type="InterPro" id="IPR050921">
    <property type="entry name" value="T4SS_GSP_E_ATPase"/>
</dbReference>
<evidence type="ECO:0000313" key="6">
    <source>
        <dbReference type="Proteomes" id="UP000468327"/>
    </source>
</evidence>
<dbReference type="SUPFAM" id="SSF52540">
    <property type="entry name" value="P-loop containing nucleoside triphosphate hydrolases"/>
    <property type="match status" value="1"/>
</dbReference>
<evidence type="ECO:0000256" key="1">
    <source>
        <dbReference type="ARBA" id="ARBA00006611"/>
    </source>
</evidence>
<accession>A0A1Y4FTC7</accession>
<evidence type="ECO:0000313" key="3">
    <source>
        <dbReference type="EMBL" id="MVN15153.1"/>
    </source>
</evidence>
<name>A0A1Y4FTC7_9ACTN</name>
<dbReference type="InterPro" id="IPR006321">
    <property type="entry name" value="PilT/PilU"/>
</dbReference>
<reference evidence="4" key="3">
    <citation type="journal article" date="2019" name="Microbiol. Resour. Announc.">
        <title>Draft Genome Sequences of Type Strains of Gordonibacter faecihominis, Paraeggerthella hongkongensis, Parvibacter caecicola,Slackia equolifaciens, Slackia faecicanis, and Slackia isoflavoniconvertens.</title>
        <authorList>
            <person name="Danylec N."/>
            <person name="Stoll D.A."/>
            <person name="Dotsch A."/>
            <person name="Huch M."/>
        </authorList>
    </citation>
    <scope>NUCLEOTIDE SEQUENCE</scope>
    <source>
        <strain evidence="4">DSM 27213</strain>
    </source>
</reference>
<dbReference type="NCBIfam" id="TIGR01420">
    <property type="entry name" value="pilT_fam"/>
    <property type="match status" value="1"/>
</dbReference>
<dbReference type="Gene3D" id="3.40.50.300">
    <property type="entry name" value="P-loop containing nucleotide triphosphate hydrolases"/>
    <property type="match status" value="1"/>
</dbReference>